<dbReference type="InterPro" id="IPR027005">
    <property type="entry name" value="PMT-like"/>
</dbReference>
<feature type="transmembrane region" description="Helical" evidence="14">
    <location>
        <begin position="358"/>
        <end position="375"/>
    </location>
</feature>
<feature type="transmembrane region" description="Helical" evidence="14">
    <location>
        <begin position="457"/>
        <end position="474"/>
    </location>
</feature>
<dbReference type="HOGENOM" id="CLU_308172_0_0_1"/>
<evidence type="ECO:0000256" key="7">
    <source>
        <dbReference type="ARBA" id="ARBA00022692"/>
    </source>
</evidence>
<name>A0A099P720_PICKU</name>
<dbReference type="Pfam" id="PF02366">
    <property type="entry name" value="PMT"/>
    <property type="match status" value="1"/>
</dbReference>
<comment type="pathway">
    <text evidence="2 14">Protein modification; protein glycosylation.</text>
</comment>
<comment type="catalytic activity">
    <reaction evidence="13 14">
        <text>a di-trans,poly-cis-dolichyl beta-D-mannosyl phosphate + L-seryl-[protein] = 3-O-(alpha-D-mannosyl)-L-seryl-[protein] + a di-trans,poly-cis-dolichyl phosphate + H(+)</text>
        <dbReference type="Rhea" id="RHEA:17377"/>
        <dbReference type="Rhea" id="RHEA-COMP:9863"/>
        <dbReference type="Rhea" id="RHEA-COMP:13546"/>
        <dbReference type="Rhea" id="RHEA-COMP:19498"/>
        <dbReference type="Rhea" id="RHEA-COMP:19501"/>
        <dbReference type="ChEBI" id="CHEBI:15378"/>
        <dbReference type="ChEBI" id="CHEBI:29999"/>
        <dbReference type="ChEBI" id="CHEBI:57683"/>
        <dbReference type="ChEBI" id="CHEBI:58211"/>
        <dbReference type="ChEBI" id="CHEBI:137321"/>
        <dbReference type="EC" id="2.4.1.109"/>
    </reaction>
</comment>
<dbReference type="UniPathway" id="UPA00378"/>
<dbReference type="Proteomes" id="UP000029867">
    <property type="component" value="Unassembled WGS sequence"/>
</dbReference>
<evidence type="ECO:0000256" key="3">
    <source>
        <dbReference type="ARBA" id="ARBA00007222"/>
    </source>
</evidence>
<feature type="transmembrane region" description="Helical" evidence="14">
    <location>
        <begin position="494"/>
        <end position="512"/>
    </location>
</feature>
<feature type="domain" description="MIR" evidence="15">
    <location>
        <begin position="542"/>
        <end position="595"/>
    </location>
</feature>
<dbReference type="eggNOG" id="KOG3359">
    <property type="taxonomic scope" value="Eukaryota"/>
</dbReference>
<evidence type="ECO:0000256" key="10">
    <source>
        <dbReference type="ARBA" id="ARBA00022989"/>
    </source>
</evidence>
<keyword evidence="6 14" id="KW-0808">Transferase</keyword>
<comment type="catalytic activity">
    <reaction evidence="12 14">
        <text>a di-trans,poly-cis-dolichyl beta-D-mannosyl phosphate + L-threonyl-[protein] = 3-O-(alpha-D-mannosyl)-L-threonyl-[protein] + a di-trans,poly-cis-dolichyl phosphate + H(+)</text>
        <dbReference type="Rhea" id="RHEA:53396"/>
        <dbReference type="Rhea" id="RHEA-COMP:11060"/>
        <dbReference type="Rhea" id="RHEA-COMP:13547"/>
        <dbReference type="Rhea" id="RHEA-COMP:19498"/>
        <dbReference type="Rhea" id="RHEA-COMP:19501"/>
        <dbReference type="ChEBI" id="CHEBI:15378"/>
        <dbReference type="ChEBI" id="CHEBI:30013"/>
        <dbReference type="ChEBI" id="CHEBI:57683"/>
        <dbReference type="ChEBI" id="CHEBI:58211"/>
        <dbReference type="ChEBI" id="CHEBI:137323"/>
        <dbReference type="EC" id="2.4.1.109"/>
    </reaction>
</comment>
<evidence type="ECO:0000256" key="5">
    <source>
        <dbReference type="ARBA" id="ARBA00022676"/>
    </source>
</evidence>
<organism evidence="16 17">
    <name type="scientific">Pichia kudriavzevii</name>
    <name type="common">Yeast</name>
    <name type="synonym">Issatchenkia orientalis</name>
    <dbReference type="NCBI Taxonomy" id="4909"/>
    <lineage>
        <taxon>Eukaryota</taxon>
        <taxon>Fungi</taxon>
        <taxon>Dikarya</taxon>
        <taxon>Ascomycota</taxon>
        <taxon>Saccharomycotina</taxon>
        <taxon>Pichiomycetes</taxon>
        <taxon>Pichiales</taxon>
        <taxon>Pichiaceae</taxon>
        <taxon>Pichia</taxon>
    </lineage>
</organism>
<dbReference type="InterPro" id="IPR016093">
    <property type="entry name" value="MIR_motif"/>
</dbReference>
<evidence type="ECO:0000313" key="17">
    <source>
        <dbReference type="Proteomes" id="UP000029867"/>
    </source>
</evidence>
<evidence type="ECO:0000256" key="2">
    <source>
        <dbReference type="ARBA" id="ARBA00004922"/>
    </source>
</evidence>
<evidence type="ECO:0000256" key="8">
    <source>
        <dbReference type="ARBA" id="ARBA00022737"/>
    </source>
</evidence>
<keyword evidence="11 14" id="KW-0472">Membrane</keyword>
<keyword evidence="10 14" id="KW-1133">Transmembrane helix</keyword>
<dbReference type="Pfam" id="PF02815">
    <property type="entry name" value="MIR"/>
    <property type="match status" value="1"/>
</dbReference>
<keyword evidence="5 14" id="KW-0328">Glycosyltransferase</keyword>
<keyword evidence="9 14" id="KW-0256">Endoplasmic reticulum</keyword>
<dbReference type="SUPFAM" id="SSF82109">
    <property type="entry name" value="MIR domain"/>
    <property type="match status" value="1"/>
</dbReference>
<dbReference type="EMBL" id="JQFK01000004">
    <property type="protein sequence ID" value="KGK40049.1"/>
    <property type="molecule type" value="Genomic_DNA"/>
</dbReference>
<dbReference type="Pfam" id="PF16192">
    <property type="entry name" value="PMT_4TMC"/>
    <property type="match status" value="1"/>
</dbReference>
<dbReference type="GO" id="GO:0005789">
    <property type="term" value="C:endoplasmic reticulum membrane"/>
    <property type="evidence" value="ECO:0007669"/>
    <property type="project" value="UniProtKB-SubCell"/>
</dbReference>
<dbReference type="InterPro" id="IPR032421">
    <property type="entry name" value="PMT_4TMC"/>
</dbReference>
<sequence length="958" mass="110629">MLKNFSRTLSRWNFVQRGRVARFVSQAPVIARRNLSSKKTQKTEAKLSFEEESDLYVLGEVISSIEKYNAENKRVTEVVEQFKHAFLLNGIEIVKAPVPGLESTKTDILHFSKSVDGTTKIDLIVDFKKVFNEDAREIQVVITDETKVSQLFYLMGDFSREDGMLFSNSMMIDSLEYNKTAVELRDAICDGEAWVFRMLNNKFQKPLDVRNVNVVKFLSNIKRDAGEALDSLDSRTFVDALINYTVLTHLGVLKGHDEGDKLNTNVYELFQLLAAVTITIVIRLYCIEFPNKVLLEEIPIVSAINSYLTGRFFLDINPPFVPLLFSALSRSLGYGVFTFEELSINSEYDSFPYQHLRVLNAIVGGLAVIYIYKILKISAVNHYYALFGVFLFALENSMITQSRFMFTDSFYILFVAIFVCHHKLMSLKTKFSASWFFNLLICTTALGLTISTHWSGLFLIVYAFLSSTITFWIASGDIDVSMNYLRIASLIKDFAYLTIPFTIYLYFFKLHLSHLDSRGESYNLLSPAYQHSLKETHLDGLIADVSYGSTVMIRHFKSGEYLHSHNDFYRTSKHQQVTLFDNFDDFNNFFKIYPVKGNSDRIMNDAMKIFVPHKVKIKHVATDSFLVADSDFKPPLSEQEYNSEVTTQKVFSKMEEDTSEFQLKISTKYTKDEKARVSLRAIESVFQIYNKRSDCYLLGTPLLLTEGFAESQHELICIKEPEYEASLWYIDWNKHDKYSIDSGLVDFPELGFWDKFVEIHFKVFKKLFVGDIGYNNGSSVSFTDWLFLRKGYVHFLDTEAHSAVYLLGNYITYHLVILVIFIYSVFKAYQLMTTNPYQHCTTVDVSVYIYDHQMLDLILGYTLTLLLRKFVKIDLQLFDYLPILFFGILCVPQTFQLGHSKAPKFTFFLTIISCLLVFLAFKKYSPLIYGLQWSYERCMKMMVGPGWDSGVCKVYYPF</sequence>
<dbReference type="EC" id="2.4.1.109" evidence="4 14"/>
<gene>
    <name evidence="16" type="ORF">JL09_g787</name>
</gene>
<accession>A0A099P720</accession>
<evidence type="ECO:0000256" key="9">
    <source>
        <dbReference type="ARBA" id="ARBA00022824"/>
    </source>
</evidence>
<dbReference type="InterPro" id="IPR036300">
    <property type="entry name" value="MIR_dom_sf"/>
</dbReference>
<dbReference type="SMART" id="SM00472">
    <property type="entry name" value="MIR"/>
    <property type="match status" value="2"/>
</dbReference>
<evidence type="ECO:0000256" key="11">
    <source>
        <dbReference type="ARBA" id="ARBA00023136"/>
    </source>
</evidence>
<feature type="transmembrane region" description="Helical" evidence="14">
    <location>
        <begin position="804"/>
        <end position="826"/>
    </location>
</feature>
<comment type="caution">
    <text evidence="16">The sequence shown here is derived from an EMBL/GenBank/DDBJ whole genome shotgun (WGS) entry which is preliminary data.</text>
</comment>
<dbReference type="PROSITE" id="PS50919">
    <property type="entry name" value="MIR"/>
    <property type="match status" value="1"/>
</dbReference>
<dbReference type="VEuPathDB" id="FungiDB:C5L36_0E01060"/>
<evidence type="ECO:0000256" key="13">
    <source>
        <dbReference type="ARBA" id="ARBA00045102"/>
    </source>
</evidence>
<reference evidence="17" key="1">
    <citation type="journal article" date="2014" name="Microb. Cell Fact.">
        <title>Exploiting Issatchenkia orientalis SD108 for succinic acid production.</title>
        <authorList>
            <person name="Xiao H."/>
            <person name="Shao Z."/>
            <person name="Jiang Y."/>
            <person name="Dole S."/>
            <person name="Zhao H."/>
        </authorList>
    </citation>
    <scope>NUCLEOTIDE SEQUENCE [LARGE SCALE GENOMIC DNA]</scope>
    <source>
        <strain evidence="17">SD108</strain>
    </source>
</reference>
<protein>
    <recommendedName>
        <fullName evidence="4 14">Dolichyl-phosphate-mannose--protein mannosyltransferase</fullName>
        <ecNumber evidence="4 14">2.4.1.109</ecNumber>
    </recommendedName>
</protein>
<feature type="transmembrane region" description="Helical" evidence="14">
    <location>
        <begin position="905"/>
        <end position="921"/>
    </location>
</feature>
<comment type="function">
    <text evidence="14">Transfers mannose from Dol-P-mannose to Ser or Thr residues on proteins.</text>
</comment>
<comment type="subcellular location">
    <subcellularLocation>
        <location evidence="1 14">Endoplasmic reticulum membrane</location>
        <topology evidence="1 14">Multi-pass membrane protein</topology>
    </subcellularLocation>
</comment>
<proteinExistence type="inferred from homology"/>
<evidence type="ECO:0000256" key="14">
    <source>
        <dbReference type="RuleBase" id="RU367007"/>
    </source>
</evidence>
<feature type="transmembrane region" description="Helical" evidence="14">
    <location>
        <begin position="381"/>
        <end position="398"/>
    </location>
</feature>
<dbReference type="PANTHER" id="PTHR10050:SF46">
    <property type="entry name" value="PROTEIN O-MANNOSYL-TRANSFERASE 2"/>
    <property type="match status" value="1"/>
</dbReference>
<feature type="transmembrane region" description="Helical" evidence="14">
    <location>
        <begin position="879"/>
        <end position="899"/>
    </location>
</feature>
<dbReference type="GO" id="GO:0004169">
    <property type="term" value="F:dolichyl-phosphate-mannose-protein mannosyltransferase activity"/>
    <property type="evidence" value="ECO:0007669"/>
    <property type="project" value="UniProtKB-UniRule"/>
</dbReference>
<comment type="similarity">
    <text evidence="3 14">Belongs to the glycosyltransferase 39 family.</text>
</comment>
<keyword evidence="7 14" id="KW-0812">Transmembrane</keyword>
<evidence type="ECO:0000256" key="6">
    <source>
        <dbReference type="ARBA" id="ARBA00022679"/>
    </source>
</evidence>
<feature type="transmembrane region" description="Helical" evidence="14">
    <location>
        <begin position="410"/>
        <end position="427"/>
    </location>
</feature>
<dbReference type="InterPro" id="IPR003342">
    <property type="entry name" value="ArnT-like_N"/>
</dbReference>
<dbReference type="AlphaFoldDB" id="A0A099P720"/>
<evidence type="ECO:0000256" key="4">
    <source>
        <dbReference type="ARBA" id="ARBA00012839"/>
    </source>
</evidence>
<evidence type="ECO:0000259" key="15">
    <source>
        <dbReference type="PROSITE" id="PS50919"/>
    </source>
</evidence>
<dbReference type="PANTHER" id="PTHR10050">
    <property type="entry name" value="DOLICHYL-PHOSPHATE-MANNOSE--PROTEIN MANNOSYLTRANSFERASE"/>
    <property type="match status" value="1"/>
</dbReference>
<feature type="transmembrane region" description="Helical" evidence="14">
    <location>
        <begin position="433"/>
        <end position="450"/>
    </location>
</feature>
<dbReference type="Gene3D" id="2.80.10.50">
    <property type="match status" value="1"/>
</dbReference>
<evidence type="ECO:0000313" key="16">
    <source>
        <dbReference type="EMBL" id="KGK40049.1"/>
    </source>
</evidence>
<keyword evidence="8" id="KW-0677">Repeat</keyword>
<evidence type="ECO:0000256" key="1">
    <source>
        <dbReference type="ARBA" id="ARBA00004477"/>
    </source>
</evidence>
<evidence type="ECO:0000256" key="12">
    <source>
        <dbReference type="ARBA" id="ARBA00045085"/>
    </source>
</evidence>